<name>E5XS83_SEGRC</name>
<organism evidence="2 3">
    <name type="scientific">Segniliparus rugosus (strain ATCC BAA-974 / DSM 45345 / CCUG 50838 / CIP 108380 / JCM 13579 / CDC 945)</name>
    <dbReference type="NCBI Taxonomy" id="679197"/>
    <lineage>
        <taxon>Bacteria</taxon>
        <taxon>Bacillati</taxon>
        <taxon>Actinomycetota</taxon>
        <taxon>Actinomycetes</taxon>
        <taxon>Mycobacteriales</taxon>
        <taxon>Segniliparaceae</taxon>
        <taxon>Segniliparus</taxon>
    </lineage>
</organism>
<dbReference type="STRING" id="679197.HMPREF9336_02355"/>
<dbReference type="EMBL" id="ACZI02000002">
    <property type="protein sequence ID" value="EFV12868.1"/>
    <property type="molecule type" value="Genomic_DNA"/>
</dbReference>
<accession>E5XS83</accession>
<comment type="caution">
    <text evidence="2">The sequence shown here is derived from an EMBL/GenBank/DDBJ whole genome shotgun (WGS) entry which is preliminary data.</text>
</comment>
<feature type="region of interest" description="Disordered" evidence="1">
    <location>
        <begin position="1"/>
        <end position="20"/>
    </location>
</feature>
<dbReference type="HOGENOM" id="CLU_058619_1_0_11"/>
<gene>
    <name evidence="2" type="ORF">HMPREF9336_02355</name>
</gene>
<sequence length="258" mass="27514">MLTSAAFGDRPGAHPLPPAKTPFEQWLRAVALAGRGKYADATGEVAPLRESRYSAALRSTALSLEASILRQQGCHERALQFDTRALAFLSERAPRQKEDPEFVLARCDALTGVAADNIGLGSLADTRRALDQAETLLDEAESAPFGWRARLRWRWVSAEAAMAEGSPDDALRAAAAGQKLADSCPSRRHACKSRLILAAAHACAASTATARTLAEDVFAKTEDAGLLPLAWAAAMLLHATSPDEGWDGKATALRGQWA</sequence>
<reference evidence="2 3" key="1">
    <citation type="journal article" date="2011" name="Stand. Genomic Sci.">
        <title>High quality draft genome sequence of Segniliparus rugosus CDC 945(T)= (ATCC BAA-974(T)).</title>
        <authorList>
            <person name="Earl A.M."/>
            <person name="Desjardins C.A."/>
            <person name="Fitzgerald M.G."/>
            <person name="Arachchi H.M."/>
            <person name="Zeng Q."/>
            <person name="Mehta T."/>
            <person name="Griggs A."/>
            <person name="Birren B.W."/>
            <person name="Toney N.C."/>
            <person name="Carr J."/>
            <person name="Posey J."/>
            <person name="Butler W.R."/>
        </authorList>
    </citation>
    <scope>NUCLEOTIDE SEQUENCE [LARGE SCALE GENOMIC DNA]</scope>
    <source>
        <strain evidence="3">ATCC BAA-974 / DSM 45345 / CCUG 50838 / CIP 108380 / JCM 13579 / CDC 945</strain>
    </source>
</reference>
<evidence type="ECO:0000313" key="3">
    <source>
        <dbReference type="Proteomes" id="UP000004816"/>
    </source>
</evidence>
<keyword evidence="3" id="KW-1185">Reference proteome</keyword>
<evidence type="ECO:0000313" key="2">
    <source>
        <dbReference type="EMBL" id="EFV12868.1"/>
    </source>
</evidence>
<proteinExistence type="predicted"/>
<dbReference type="Proteomes" id="UP000004816">
    <property type="component" value="Unassembled WGS sequence"/>
</dbReference>
<dbReference type="eggNOG" id="ENOG5033TR6">
    <property type="taxonomic scope" value="Bacteria"/>
</dbReference>
<evidence type="ECO:0000256" key="1">
    <source>
        <dbReference type="SAM" id="MobiDB-lite"/>
    </source>
</evidence>
<dbReference type="AlphaFoldDB" id="E5XS83"/>
<protein>
    <submittedName>
        <fullName evidence="2">Uncharacterized protein</fullName>
    </submittedName>
</protein>